<keyword evidence="3" id="KW-1185">Reference proteome</keyword>
<dbReference type="Pfam" id="PF13358">
    <property type="entry name" value="DDE_3"/>
    <property type="match status" value="1"/>
</dbReference>
<feature type="domain" description="Tc1-like transposase DDE" evidence="1">
    <location>
        <begin position="4"/>
        <end position="75"/>
    </location>
</feature>
<gene>
    <name evidence="2" type="ORF">FRUB_05913</name>
</gene>
<accession>A0A225DCP2</accession>
<evidence type="ECO:0000313" key="2">
    <source>
        <dbReference type="EMBL" id="OWK39350.1"/>
    </source>
</evidence>
<reference evidence="3" key="1">
    <citation type="submission" date="2017-06" db="EMBL/GenBank/DDBJ databases">
        <title>Genome analysis of Fimbriiglobus ruber SP5, the first member of the order Planctomycetales with confirmed chitinolytic capability.</title>
        <authorList>
            <person name="Ravin N.V."/>
            <person name="Rakitin A.L."/>
            <person name="Ivanova A.A."/>
            <person name="Beletsky A.V."/>
            <person name="Kulichevskaya I.S."/>
            <person name="Mardanov A.V."/>
            <person name="Dedysh S.N."/>
        </authorList>
    </citation>
    <scope>NUCLEOTIDE SEQUENCE [LARGE SCALE GENOMIC DNA]</scope>
    <source>
        <strain evidence="3">SP5</strain>
    </source>
</reference>
<protein>
    <submittedName>
        <fullName evidence="2">Transposase</fullName>
    </submittedName>
</protein>
<dbReference type="AlphaFoldDB" id="A0A225DCP2"/>
<evidence type="ECO:0000313" key="3">
    <source>
        <dbReference type="Proteomes" id="UP000214646"/>
    </source>
</evidence>
<sequence>MAEKVILVCDNLNTLTIGAFYETFDAETARALVRRLEFRHAPKHGSWLNIAENELSAMTSQCVGERRFGTIAELKEETAAWHEHINDKQRGVDWQFRIDDARLKLKSVYPKIVT</sequence>
<dbReference type="InterPro" id="IPR038717">
    <property type="entry name" value="Tc1-like_DDE_dom"/>
</dbReference>
<comment type="caution">
    <text evidence="2">The sequence shown here is derived from an EMBL/GenBank/DDBJ whole genome shotgun (WGS) entry which is preliminary data.</text>
</comment>
<dbReference type="EMBL" id="NIDE01000010">
    <property type="protein sequence ID" value="OWK39350.1"/>
    <property type="molecule type" value="Genomic_DNA"/>
</dbReference>
<evidence type="ECO:0000259" key="1">
    <source>
        <dbReference type="Pfam" id="PF13358"/>
    </source>
</evidence>
<proteinExistence type="predicted"/>
<name>A0A225DCP2_9BACT</name>
<organism evidence="2 3">
    <name type="scientific">Fimbriiglobus ruber</name>
    <dbReference type="NCBI Taxonomy" id="1908690"/>
    <lineage>
        <taxon>Bacteria</taxon>
        <taxon>Pseudomonadati</taxon>
        <taxon>Planctomycetota</taxon>
        <taxon>Planctomycetia</taxon>
        <taxon>Gemmatales</taxon>
        <taxon>Gemmataceae</taxon>
        <taxon>Fimbriiglobus</taxon>
    </lineage>
</organism>
<dbReference type="Proteomes" id="UP000214646">
    <property type="component" value="Unassembled WGS sequence"/>
</dbReference>